<evidence type="ECO:0000313" key="3">
    <source>
        <dbReference type="Proteomes" id="UP000030111"/>
    </source>
</evidence>
<dbReference type="AlphaFoldDB" id="A0A0A2MIC2"/>
<keyword evidence="1" id="KW-0472">Membrane</keyword>
<feature type="transmembrane region" description="Helical" evidence="1">
    <location>
        <begin position="173"/>
        <end position="192"/>
    </location>
</feature>
<evidence type="ECO:0000256" key="1">
    <source>
        <dbReference type="SAM" id="Phobius"/>
    </source>
</evidence>
<name>A0A0A2MIC2_9FLAO</name>
<feature type="transmembrane region" description="Helical" evidence="1">
    <location>
        <begin position="20"/>
        <end position="39"/>
    </location>
</feature>
<accession>A0A0A2MIC2</accession>
<reference evidence="2 3" key="1">
    <citation type="submission" date="2013-09" db="EMBL/GenBank/DDBJ databases">
        <authorList>
            <person name="Zeng Z."/>
            <person name="Chen C."/>
        </authorList>
    </citation>
    <scope>NUCLEOTIDE SEQUENCE [LARGE SCALE GENOMIC DNA]</scope>
    <source>
        <strain evidence="2 3">WB 4.1-42</strain>
    </source>
</reference>
<dbReference type="RefSeq" id="WP_026992633.1">
    <property type="nucleotide sequence ID" value="NZ_JRLY01000020.1"/>
</dbReference>
<feature type="transmembrane region" description="Helical" evidence="1">
    <location>
        <begin position="198"/>
        <end position="219"/>
    </location>
</feature>
<gene>
    <name evidence="2" type="ORF">Q766_18090</name>
</gene>
<keyword evidence="1" id="KW-0812">Transmembrane</keyword>
<dbReference type="EMBL" id="JRLY01000020">
    <property type="protein sequence ID" value="KGO91336.1"/>
    <property type="molecule type" value="Genomic_DNA"/>
</dbReference>
<sequence>MREFKFSIRIVPPLYFIFRYVLSIVGTAILSIFIVYFLKIDSKDIYFSVLYLILVLIALKFSKKISTVKCNVCINEKAIIFSYNFFFFYKISEFLYVDIIDYDVDQNQHFKFFKIFGVDRDIKISIYNDSVNETKVLDEIVCHFKKQLQKYGNNIDVDLRIGKSIYNSRFSKLVAYFLAIVLIVIPILVIIYNRYDKVNFGTLTVLYSTAIYFIIRVYLHRNKS</sequence>
<keyword evidence="3" id="KW-1185">Reference proteome</keyword>
<comment type="caution">
    <text evidence="2">The sequence shown here is derived from an EMBL/GenBank/DDBJ whole genome shotgun (WGS) entry which is preliminary data.</text>
</comment>
<proteinExistence type="predicted"/>
<evidence type="ECO:0000313" key="2">
    <source>
        <dbReference type="EMBL" id="KGO91336.1"/>
    </source>
</evidence>
<keyword evidence="1" id="KW-1133">Transmembrane helix</keyword>
<feature type="transmembrane region" description="Helical" evidence="1">
    <location>
        <begin position="45"/>
        <end position="62"/>
    </location>
</feature>
<dbReference type="Proteomes" id="UP000030111">
    <property type="component" value="Unassembled WGS sequence"/>
</dbReference>
<organism evidence="2 3">
    <name type="scientific">Flavobacterium subsaxonicum WB 4.1-42 = DSM 21790</name>
    <dbReference type="NCBI Taxonomy" id="1121898"/>
    <lineage>
        <taxon>Bacteria</taxon>
        <taxon>Pseudomonadati</taxon>
        <taxon>Bacteroidota</taxon>
        <taxon>Flavobacteriia</taxon>
        <taxon>Flavobacteriales</taxon>
        <taxon>Flavobacteriaceae</taxon>
        <taxon>Flavobacterium</taxon>
    </lineage>
</organism>
<protein>
    <submittedName>
        <fullName evidence="2">Uncharacterized protein</fullName>
    </submittedName>
</protein>